<protein>
    <submittedName>
        <fullName evidence="2">DUF6268 family outer membrane beta-barrel protein</fullName>
    </submittedName>
</protein>
<keyword evidence="3" id="KW-1185">Reference proteome</keyword>
<feature type="domain" description="DUF6268" evidence="1">
    <location>
        <begin position="30"/>
        <end position="289"/>
    </location>
</feature>
<dbReference type="InterPro" id="IPR046235">
    <property type="entry name" value="DUF6268"/>
</dbReference>
<evidence type="ECO:0000313" key="3">
    <source>
        <dbReference type="Proteomes" id="UP001156141"/>
    </source>
</evidence>
<proteinExistence type="predicted"/>
<sequence>MSVSLNAQELKDTITYNRLHKFPLLTLDQFYYPNTTFNTNIGQGEIEVNEQRLSMQAAIPLKGKKTYLFSSLNYTLFHYNTVFDQNSLTINESYHSIQYSLGLIKILPKQWKLIFNITPTLASDFHNNLSSEDFTFQISALATKRSSQSVQYGFGLAYTSRFGNLTIIPLFSLTYKRDKWLTLAVIPAYIGQYFEFNDKYKVGVKAAVGGDLYNVNFDEINSPLNLNKFSYSRVTLGPEFVFKLIGDLYVNAGGGFTVRNVFEVEDRQQNKKLEFTFKNRMFFNLGIRILK</sequence>
<dbReference type="EMBL" id="JAKVQD010000005">
    <property type="protein sequence ID" value="MCH4553427.1"/>
    <property type="molecule type" value="Genomic_DNA"/>
</dbReference>
<accession>A0ABS9RKF0</accession>
<organism evidence="2 3">
    <name type="scientific">Aestuariibaculum lutulentum</name>
    <dbReference type="NCBI Taxonomy" id="2920935"/>
    <lineage>
        <taxon>Bacteria</taxon>
        <taxon>Pseudomonadati</taxon>
        <taxon>Bacteroidota</taxon>
        <taxon>Flavobacteriia</taxon>
        <taxon>Flavobacteriales</taxon>
        <taxon>Flavobacteriaceae</taxon>
    </lineage>
</organism>
<reference evidence="2" key="1">
    <citation type="submission" date="2022-02" db="EMBL/GenBank/DDBJ databases">
        <title>Aestuariibaculum sp., a marine bacterium isolated from sediment in Guangxi.</title>
        <authorList>
            <person name="Ying J."/>
        </authorList>
    </citation>
    <scope>NUCLEOTIDE SEQUENCE</scope>
    <source>
        <strain evidence="2">L182</strain>
    </source>
</reference>
<evidence type="ECO:0000259" key="1">
    <source>
        <dbReference type="Pfam" id="PF19783"/>
    </source>
</evidence>
<dbReference type="Proteomes" id="UP001156141">
    <property type="component" value="Unassembled WGS sequence"/>
</dbReference>
<comment type="caution">
    <text evidence="2">The sequence shown here is derived from an EMBL/GenBank/DDBJ whole genome shotgun (WGS) entry which is preliminary data.</text>
</comment>
<dbReference type="Pfam" id="PF19783">
    <property type="entry name" value="DUF6268"/>
    <property type="match status" value="1"/>
</dbReference>
<evidence type="ECO:0000313" key="2">
    <source>
        <dbReference type="EMBL" id="MCH4553427.1"/>
    </source>
</evidence>
<name>A0ABS9RKF0_9FLAO</name>
<gene>
    <name evidence="2" type="ORF">MKW35_12425</name>
</gene>